<keyword evidence="2" id="KW-1185">Reference proteome</keyword>
<dbReference type="Proteomes" id="UP000249057">
    <property type="component" value="Unassembled WGS sequence"/>
</dbReference>
<organism evidence="1 2">
    <name type="scientific">Aspergillus brunneoviolaceus CBS 621.78</name>
    <dbReference type="NCBI Taxonomy" id="1450534"/>
    <lineage>
        <taxon>Eukaryota</taxon>
        <taxon>Fungi</taxon>
        <taxon>Dikarya</taxon>
        <taxon>Ascomycota</taxon>
        <taxon>Pezizomycotina</taxon>
        <taxon>Eurotiomycetes</taxon>
        <taxon>Eurotiomycetidae</taxon>
        <taxon>Eurotiales</taxon>
        <taxon>Aspergillaceae</taxon>
        <taxon>Aspergillus</taxon>
        <taxon>Aspergillus subgen. Circumdati</taxon>
    </lineage>
</organism>
<protein>
    <submittedName>
        <fullName evidence="1">Uncharacterized protein</fullName>
    </submittedName>
</protein>
<reference evidence="1" key="1">
    <citation type="submission" date="2018-02" db="EMBL/GenBank/DDBJ databases">
        <title>The genomes of Aspergillus section Nigri reveals drivers in fungal speciation.</title>
        <authorList>
            <consortium name="DOE Joint Genome Institute"/>
            <person name="Vesth T.C."/>
            <person name="Nybo J."/>
            <person name="Theobald S."/>
            <person name="Brandl J."/>
            <person name="Frisvad J.C."/>
            <person name="Nielsen K.F."/>
            <person name="Lyhne E.K."/>
            <person name="Kogle M.E."/>
            <person name="Kuo A."/>
            <person name="Riley R."/>
            <person name="Clum A."/>
            <person name="Nolan M."/>
            <person name="Lipzen A."/>
            <person name="Salamov A."/>
            <person name="Henrissat B."/>
            <person name="Wiebenga A."/>
            <person name="De vries R.P."/>
            <person name="Grigoriev I.V."/>
            <person name="Mortensen U.H."/>
            <person name="Andersen M.R."/>
            <person name="Baker S.E."/>
        </authorList>
    </citation>
    <scope>NUCLEOTIDE SEQUENCE</scope>
    <source>
        <strain evidence="1">CBS 621.78</strain>
    </source>
</reference>
<evidence type="ECO:0000313" key="2">
    <source>
        <dbReference type="Proteomes" id="UP000249057"/>
    </source>
</evidence>
<evidence type="ECO:0000313" key="1">
    <source>
        <dbReference type="EMBL" id="RAH41198.1"/>
    </source>
</evidence>
<dbReference type="EMBL" id="KZ825392">
    <property type="protein sequence ID" value="RAH41198.1"/>
    <property type="molecule type" value="Genomic_DNA"/>
</dbReference>
<gene>
    <name evidence="1" type="ORF">BO95DRAFT_423185</name>
</gene>
<accession>A0ACD1FW48</accession>
<proteinExistence type="predicted"/>
<name>A0ACD1FW48_9EURO</name>
<sequence>MKRQRAPIACEKCRLLKAKCDGRQPVCTRCEGYGFKCSWSSRKRKVPLPELETARDIAVRQYESLMQELLSSLDPNQKGTLNASLDTIRRQLPVNATDSSLEQPASIREPSTVSSEAGVDSPATYVGKASDIHFIHRIRQCYQTGAWTAREPSPAENYSQTHITKSLAGLTQPLIVPTPTEARGFIEVYLSTIHVAYPFLYREILLEQFQVFQAGDYAAQEFEPWLALFNFIFAIGSYYTSFPHRSGTASSDHLRYFEQGVYFSRELGATCSLLSVWALIVQCFFLLAICHTDRCWNTLGFAIRMGQSIGLHVESSPMHTRTSWMADRAHWRRTWYSMYVLDRLLALQLGRPMAIHESEFQVEMPSVSDPFPFGRNPTASAGSITASRDTSTGSRMDYFIAVIRFSYLVGAVIRELYRPSQIDVAPDVVLNTSSALDQRLSEWKKGLPRHLRFDLGHTFESSVTFMRQRNMLAVKYHHLRALIHRPFLCLPLLQTNNHPFMELLRREKHRIAQAESTCVQEARQTAQLLHNLVDERSLVHDFPWWQMISCLICASSILFVAEAFCPTQDSFHSTTSAQDLREDAETCLKVFEALSANSAAARKAADMLKALSSLHHSIHRGVSRFFLFWWVFLLIWDSCSAVGSRRVYLTAVIALTTTPQRPRSCSSSRVCLVHVVTHHARRSPVPWGMA</sequence>